<keyword evidence="3" id="KW-0804">Transcription</keyword>
<dbReference type="Pfam" id="PF12833">
    <property type="entry name" value="HTH_18"/>
    <property type="match status" value="1"/>
</dbReference>
<dbReference type="SMART" id="SM00342">
    <property type="entry name" value="HTH_ARAC"/>
    <property type="match status" value="1"/>
</dbReference>
<dbReference type="Proteomes" id="UP000823618">
    <property type="component" value="Unassembled WGS sequence"/>
</dbReference>
<dbReference type="InterPro" id="IPR018060">
    <property type="entry name" value="HTH_AraC"/>
</dbReference>
<feature type="domain" description="HTH araC/xylS-type" evidence="4">
    <location>
        <begin position="146"/>
        <end position="244"/>
    </location>
</feature>
<sequence>MNIEIEYYNRYLPNAEPLKHRPMEEEYTFYQAVKSGNVNSVLSQLQNGHFANPDGTQPKGMGTLSHSPLTNIKYHFVVATALITRHCVEGGMELELSYQLSDFYIQRCDRCNSIEQVISLHKKMVLDFTNRMLNLQKAPIHSKPVIQCIDYIYEHIQERVTVAELSAFTNLSPNYLSKIFKKECGIMISEYIQQKKIELAQNLLKYSNYSIIEIANYLSFSSQSHFIQTFKKYSNCTPKKFRDSFYRTL</sequence>
<dbReference type="GO" id="GO:0003700">
    <property type="term" value="F:DNA-binding transcription factor activity"/>
    <property type="evidence" value="ECO:0007669"/>
    <property type="project" value="InterPro"/>
</dbReference>
<gene>
    <name evidence="5" type="ORF">IAC13_02140</name>
</gene>
<keyword evidence="2" id="KW-0238">DNA-binding</keyword>
<dbReference type="PROSITE" id="PS01124">
    <property type="entry name" value="HTH_ARAC_FAMILY_2"/>
    <property type="match status" value="1"/>
</dbReference>
<evidence type="ECO:0000256" key="1">
    <source>
        <dbReference type="ARBA" id="ARBA00023015"/>
    </source>
</evidence>
<evidence type="ECO:0000259" key="4">
    <source>
        <dbReference type="PROSITE" id="PS01124"/>
    </source>
</evidence>
<dbReference type="PRINTS" id="PR00032">
    <property type="entry name" value="HTHARAC"/>
</dbReference>
<evidence type="ECO:0000256" key="3">
    <source>
        <dbReference type="ARBA" id="ARBA00023163"/>
    </source>
</evidence>
<keyword evidence="1" id="KW-0805">Transcription regulation</keyword>
<name>A0A9D9I001_9FIRM</name>
<evidence type="ECO:0000256" key="2">
    <source>
        <dbReference type="ARBA" id="ARBA00023125"/>
    </source>
</evidence>
<evidence type="ECO:0000313" key="6">
    <source>
        <dbReference type="Proteomes" id="UP000823618"/>
    </source>
</evidence>
<dbReference type="Gene3D" id="1.10.10.60">
    <property type="entry name" value="Homeodomain-like"/>
    <property type="match status" value="2"/>
</dbReference>
<dbReference type="AlphaFoldDB" id="A0A9D9I001"/>
<dbReference type="InterPro" id="IPR020449">
    <property type="entry name" value="Tscrpt_reg_AraC-type_HTH"/>
</dbReference>
<protein>
    <submittedName>
        <fullName evidence="5">AraC family transcriptional regulator</fullName>
    </submittedName>
</protein>
<reference evidence="5" key="2">
    <citation type="journal article" date="2021" name="PeerJ">
        <title>Extensive microbial diversity within the chicken gut microbiome revealed by metagenomics and culture.</title>
        <authorList>
            <person name="Gilroy R."/>
            <person name="Ravi A."/>
            <person name="Getino M."/>
            <person name="Pursley I."/>
            <person name="Horton D.L."/>
            <person name="Alikhan N.F."/>
            <person name="Baker D."/>
            <person name="Gharbi K."/>
            <person name="Hall N."/>
            <person name="Watson M."/>
            <person name="Adriaenssens E.M."/>
            <person name="Foster-Nyarko E."/>
            <person name="Jarju S."/>
            <person name="Secka A."/>
            <person name="Antonio M."/>
            <person name="Oren A."/>
            <person name="Chaudhuri R.R."/>
            <person name="La Ragione R."/>
            <person name="Hildebrand F."/>
            <person name="Pallen M.J."/>
        </authorList>
    </citation>
    <scope>NUCLEOTIDE SEQUENCE</scope>
    <source>
        <strain evidence="5">E3-2379</strain>
    </source>
</reference>
<organism evidence="5 6">
    <name type="scientific">Candidatus Scybalomonas excrementavium</name>
    <dbReference type="NCBI Taxonomy" id="2840943"/>
    <lineage>
        <taxon>Bacteria</taxon>
        <taxon>Bacillati</taxon>
        <taxon>Bacillota</taxon>
        <taxon>Clostridia</taxon>
        <taxon>Lachnospirales</taxon>
        <taxon>Lachnospiraceae</taxon>
        <taxon>Lachnospiraceae incertae sedis</taxon>
        <taxon>Candidatus Scybalomonas</taxon>
    </lineage>
</organism>
<dbReference type="SUPFAM" id="SSF46689">
    <property type="entry name" value="Homeodomain-like"/>
    <property type="match status" value="2"/>
</dbReference>
<accession>A0A9D9I001</accession>
<dbReference type="EMBL" id="JADIML010000065">
    <property type="protein sequence ID" value="MBO8462714.1"/>
    <property type="molecule type" value="Genomic_DNA"/>
</dbReference>
<dbReference type="InterPro" id="IPR009057">
    <property type="entry name" value="Homeodomain-like_sf"/>
</dbReference>
<comment type="caution">
    <text evidence="5">The sequence shown here is derived from an EMBL/GenBank/DDBJ whole genome shotgun (WGS) entry which is preliminary data.</text>
</comment>
<evidence type="ECO:0000313" key="5">
    <source>
        <dbReference type="EMBL" id="MBO8462714.1"/>
    </source>
</evidence>
<reference evidence="5" key="1">
    <citation type="submission" date="2020-10" db="EMBL/GenBank/DDBJ databases">
        <authorList>
            <person name="Gilroy R."/>
        </authorList>
    </citation>
    <scope>NUCLEOTIDE SEQUENCE</scope>
    <source>
        <strain evidence="5">E3-2379</strain>
    </source>
</reference>
<dbReference type="PANTHER" id="PTHR43280">
    <property type="entry name" value="ARAC-FAMILY TRANSCRIPTIONAL REGULATOR"/>
    <property type="match status" value="1"/>
</dbReference>
<proteinExistence type="predicted"/>
<dbReference type="PANTHER" id="PTHR43280:SF34">
    <property type="entry name" value="ARAC-FAMILY TRANSCRIPTIONAL REGULATOR"/>
    <property type="match status" value="1"/>
</dbReference>
<dbReference type="GO" id="GO:0043565">
    <property type="term" value="F:sequence-specific DNA binding"/>
    <property type="evidence" value="ECO:0007669"/>
    <property type="project" value="InterPro"/>
</dbReference>